<feature type="active site" description="Proton donor" evidence="3">
    <location>
        <position position="27"/>
    </location>
</feature>
<protein>
    <recommendedName>
        <fullName evidence="8">Phosphoglycolate phosphatase</fullName>
    </recommendedName>
</protein>
<feature type="binding site" evidence="5">
    <location>
        <position position="25"/>
    </location>
    <ligand>
        <name>Mg(2+)</name>
        <dbReference type="ChEBI" id="CHEBI:18420"/>
    </ligand>
</feature>
<keyword evidence="1 2" id="KW-0378">Hydrolase</keyword>
<dbReference type="InterPro" id="IPR036412">
    <property type="entry name" value="HAD-like_sf"/>
</dbReference>
<dbReference type="InterPro" id="IPR006357">
    <property type="entry name" value="HAD-SF_hydro_IIA"/>
</dbReference>
<evidence type="ECO:0000256" key="1">
    <source>
        <dbReference type="ARBA" id="ARBA00022801"/>
    </source>
</evidence>
<dbReference type="SFLD" id="SFLDG01129">
    <property type="entry name" value="C1.5:_HAD__Beta-PGM__Phosphata"/>
    <property type="match status" value="1"/>
</dbReference>
<evidence type="ECO:0000256" key="5">
    <source>
        <dbReference type="PIRSR" id="PIRSR000915-3"/>
    </source>
</evidence>
<dbReference type="EMBL" id="CAIIXF020000006">
    <property type="protein sequence ID" value="CAH1786726.1"/>
    <property type="molecule type" value="Genomic_DNA"/>
</dbReference>
<dbReference type="SFLD" id="SFLDS00003">
    <property type="entry name" value="Haloacid_Dehalogenase"/>
    <property type="match status" value="1"/>
</dbReference>
<comment type="similarity">
    <text evidence="2">Belongs to the HAD-like hydrolase superfamily.</text>
</comment>
<feature type="binding site" evidence="5">
    <location>
        <position position="27"/>
    </location>
    <ligand>
        <name>Mg(2+)</name>
        <dbReference type="ChEBI" id="CHEBI:18420"/>
    </ligand>
</feature>
<evidence type="ECO:0000256" key="2">
    <source>
        <dbReference type="PIRNR" id="PIRNR000915"/>
    </source>
</evidence>
<dbReference type="PANTHER" id="PTHR19288:SF93">
    <property type="entry name" value="FI11325P-RELATED"/>
    <property type="match status" value="1"/>
</dbReference>
<evidence type="ECO:0000313" key="6">
    <source>
        <dbReference type="EMBL" id="CAH1786726.1"/>
    </source>
</evidence>
<sequence length="308" mass="33862">MSKCNLLTQANTAKLVEDIDTVLFDCDGVLYTGGHPVAGSQEMLQKLRNMGKRIFFITNNSSRSNRQFVAKLNKLGFPAEEAEAVSTSWVAAWYLKEQNFKGKVYLVGNTGMAEELDNAGIKYTGLGPDVAEEESIWDTVDNSHQIFPIDPEVQCVLVGFDQHISFPKLLKAASYLKNEKVLFLATNEDPRLPLKNAPITMPGTGCIVSPVRIASGREPLVLGKPNTPMFDSIHEKYHIDPAKTLMVGDSLKTDILMGNKCGLKSLLVLTGINSLEDAKSVMNSSSPDVQQQAPDFYIEDIGQFGQFL</sequence>
<dbReference type="GO" id="GO:0016791">
    <property type="term" value="F:phosphatase activity"/>
    <property type="evidence" value="ECO:0007669"/>
    <property type="project" value="InterPro"/>
</dbReference>
<dbReference type="InterPro" id="IPR023214">
    <property type="entry name" value="HAD_sf"/>
</dbReference>
<organism evidence="6 7">
    <name type="scientific">Owenia fusiformis</name>
    <name type="common">Polychaete worm</name>
    <dbReference type="NCBI Taxonomy" id="6347"/>
    <lineage>
        <taxon>Eukaryota</taxon>
        <taxon>Metazoa</taxon>
        <taxon>Spiralia</taxon>
        <taxon>Lophotrochozoa</taxon>
        <taxon>Annelida</taxon>
        <taxon>Polychaeta</taxon>
        <taxon>Sedentaria</taxon>
        <taxon>Canalipalpata</taxon>
        <taxon>Sabellida</taxon>
        <taxon>Oweniida</taxon>
        <taxon>Oweniidae</taxon>
        <taxon>Owenia</taxon>
    </lineage>
</organism>
<keyword evidence="7" id="KW-1185">Reference proteome</keyword>
<dbReference type="GO" id="GO:0046872">
    <property type="term" value="F:metal ion binding"/>
    <property type="evidence" value="ECO:0007669"/>
    <property type="project" value="UniProtKB-KW"/>
</dbReference>
<evidence type="ECO:0000256" key="4">
    <source>
        <dbReference type="PIRSR" id="PIRSR000915-2"/>
    </source>
</evidence>
<dbReference type="Pfam" id="PF13242">
    <property type="entry name" value="Hydrolase_like"/>
    <property type="match status" value="1"/>
</dbReference>
<dbReference type="PANTHER" id="PTHR19288">
    <property type="entry name" value="4-NITROPHENYLPHOSPHATASE-RELATED"/>
    <property type="match status" value="1"/>
</dbReference>
<keyword evidence="5" id="KW-0479">Metal-binding</keyword>
<comment type="cofactor">
    <cofactor evidence="5">
        <name>Mg(2+)</name>
        <dbReference type="ChEBI" id="CHEBI:18420"/>
    </cofactor>
    <text evidence="5">Divalent metal ions. Mg(2+) is the most effective.</text>
</comment>
<dbReference type="SUPFAM" id="SSF56784">
    <property type="entry name" value="HAD-like"/>
    <property type="match status" value="1"/>
</dbReference>
<dbReference type="PIRSF" id="PIRSF000915">
    <property type="entry name" value="PGP-type_phosphatase"/>
    <property type="match status" value="1"/>
</dbReference>
<dbReference type="Gene3D" id="3.40.50.1000">
    <property type="entry name" value="HAD superfamily/HAD-like"/>
    <property type="match status" value="2"/>
</dbReference>
<name>A0A8J1TZQ0_OWEFU</name>
<evidence type="ECO:0008006" key="8">
    <source>
        <dbReference type="Google" id="ProtNLM"/>
    </source>
</evidence>
<feature type="binding site" evidence="4">
    <location>
        <position position="224"/>
    </location>
    <ligand>
        <name>substrate</name>
    </ligand>
</feature>
<dbReference type="GO" id="GO:0005737">
    <property type="term" value="C:cytoplasm"/>
    <property type="evidence" value="ECO:0007669"/>
    <property type="project" value="TreeGrafter"/>
</dbReference>
<dbReference type="Pfam" id="PF13344">
    <property type="entry name" value="Hydrolase_6"/>
    <property type="match status" value="1"/>
</dbReference>
<dbReference type="AlphaFoldDB" id="A0A8J1TZQ0"/>
<comment type="caution">
    <text evidence="6">The sequence shown here is derived from an EMBL/GenBank/DDBJ whole genome shotgun (WGS) entry which is preliminary data.</text>
</comment>
<dbReference type="InterPro" id="IPR006349">
    <property type="entry name" value="PGP_euk"/>
</dbReference>
<accession>A0A8J1TZQ0</accession>
<proteinExistence type="inferred from homology"/>
<keyword evidence="5" id="KW-0460">Magnesium</keyword>
<dbReference type="OrthoDB" id="413953at2759"/>
<dbReference type="NCBIfam" id="TIGR01460">
    <property type="entry name" value="HAD-SF-IIA"/>
    <property type="match status" value="1"/>
</dbReference>
<evidence type="ECO:0000313" key="7">
    <source>
        <dbReference type="Proteomes" id="UP000749559"/>
    </source>
</evidence>
<evidence type="ECO:0000256" key="3">
    <source>
        <dbReference type="PIRSR" id="PIRSR000915-1"/>
    </source>
</evidence>
<dbReference type="Proteomes" id="UP000749559">
    <property type="component" value="Unassembled WGS sequence"/>
</dbReference>
<reference evidence="6" key="1">
    <citation type="submission" date="2022-03" db="EMBL/GenBank/DDBJ databases">
        <authorList>
            <person name="Martin C."/>
        </authorList>
    </citation>
    <scope>NUCLEOTIDE SEQUENCE</scope>
</reference>
<feature type="binding site" evidence="5">
    <location>
        <position position="249"/>
    </location>
    <ligand>
        <name>Mg(2+)</name>
        <dbReference type="ChEBI" id="CHEBI:18420"/>
    </ligand>
</feature>
<dbReference type="NCBIfam" id="TIGR01452">
    <property type="entry name" value="PGP_euk"/>
    <property type="match status" value="1"/>
</dbReference>
<feature type="active site" description="Nucleophile" evidence="3">
    <location>
        <position position="25"/>
    </location>
</feature>
<gene>
    <name evidence="6" type="ORF">OFUS_LOCUS12561</name>
</gene>